<evidence type="ECO:0000313" key="3">
    <source>
        <dbReference type="Proteomes" id="UP001149090"/>
    </source>
</evidence>
<name>A0A9Q0R6J7_ANAIG</name>
<gene>
    <name evidence="2" type="ORF">M0811_12254</name>
</gene>
<dbReference type="EMBL" id="JAPDFW010000115">
    <property type="protein sequence ID" value="KAJ5068396.1"/>
    <property type="molecule type" value="Genomic_DNA"/>
</dbReference>
<evidence type="ECO:0000259" key="1">
    <source>
        <dbReference type="Pfam" id="PF18036"/>
    </source>
</evidence>
<proteinExistence type="predicted"/>
<dbReference type="SUPFAM" id="SSF54236">
    <property type="entry name" value="Ubiquitin-like"/>
    <property type="match status" value="1"/>
</dbReference>
<accession>A0A9Q0R6J7</accession>
<protein>
    <submittedName>
        <fullName evidence="2">U11/u12 small nuclear ribonucleoprotein 25 kDa protein</fullName>
    </submittedName>
</protein>
<dbReference type="InterPro" id="IPR040610">
    <property type="entry name" value="SNRNP25_ubiquitin"/>
</dbReference>
<evidence type="ECO:0000313" key="2">
    <source>
        <dbReference type="EMBL" id="KAJ5068396.1"/>
    </source>
</evidence>
<comment type="caution">
    <text evidence="2">The sequence shown here is derived from an EMBL/GenBank/DDBJ whole genome shotgun (WGS) entry which is preliminary data.</text>
</comment>
<dbReference type="AlphaFoldDB" id="A0A9Q0R6J7"/>
<feature type="domain" description="SNRNP25 ubiquitin-like" evidence="1">
    <location>
        <begin position="42"/>
        <end position="131"/>
    </location>
</feature>
<sequence>MISKNLLNLLKDPIFKDIPQNINIEIIDALIEIEKGFGWILFIEQFMGKTFEIPVIQTQNLKQFKKSFQIIFENSQTNKKIKISWKYIWKHYFLVFKLDDKKYRLSNEDNNRKLEEIGIKNGTIFHFEKRLIRKRNKQNLNQNYN</sequence>
<organism evidence="2 3">
    <name type="scientific">Anaeramoeba ignava</name>
    <name type="common">Anaerobic marine amoeba</name>
    <dbReference type="NCBI Taxonomy" id="1746090"/>
    <lineage>
        <taxon>Eukaryota</taxon>
        <taxon>Metamonada</taxon>
        <taxon>Anaeramoebidae</taxon>
        <taxon>Anaeramoeba</taxon>
    </lineage>
</organism>
<dbReference type="Gene3D" id="3.10.20.90">
    <property type="entry name" value="Phosphatidylinositol 3-kinase Catalytic Subunit, Chain A, domain 1"/>
    <property type="match status" value="1"/>
</dbReference>
<dbReference type="GO" id="GO:1990904">
    <property type="term" value="C:ribonucleoprotein complex"/>
    <property type="evidence" value="ECO:0007669"/>
    <property type="project" value="UniProtKB-KW"/>
</dbReference>
<keyword evidence="3" id="KW-1185">Reference proteome</keyword>
<reference evidence="2" key="1">
    <citation type="submission" date="2022-10" db="EMBL/GenBank/DDBJ databases">
        <title>Novel sulphate-reducing endosymbionts in the free-living metamonad Anaeramoeba.</title>
        <authorList>
            <person name="Jerlstrom-Hultqvist J."/>
            <person name="Cepicka I."/>
            <person name="Gallot-Lavallee L."/>
            <person name="Salas-Leiva D."/>
            <person name="Curtis B.A."/>
            <person name="Zahonova K."/>
            <person name="Pipaliya S."/>
            <person name="Dacks J."/>
            <person name="Roger A.J."/>
        </authorList>
    </citation>
    <scope>NUCLEOTIDE SEQUENCE</scope>
    <source>
        <strain evidence="2">BMAN</strain>
    </source>
</reference>
<keyword evidence="2" id="KW-0687">Ribonucleoprotein</keyword>
<dbReference type="InterPro" id="IPR029071">
    <property type="entry name" value="Ubiquitin-like_domsf"/>
</dbReference>
<dbReference type="Pfam" id="PF18036">
    <property type="entry name" value="Ubiquitin_4"/>
    <property type="match status" value="1"/>
</dbReference>
<dbReference type="Proteomes" id="UP001149090">
    <property type="component" value="Unassembled WGS sequence"/>
</dbReference>